<accession>G0N3Y0</accession>
<reference evidence="3" key="1">
    <citation type="submission" date="2011-07" db="EMBL/GenBank/DDBJ databases">
        <authorList>
            <consortium name="Caenorhabditis brenneri Sequencing and Analysis Consortium"/>
            <person name="Wilson R.K."/>
        </authorList>
    </citation>
    <scope>NUCLEOTIDE SEQUENCE [LARGE SCALE GENOMIC DNA]</scope>
    <source>
        <strain evidence="3">PB2801</strain>
    </source>
</reference>
<evidence type="ECO:0000313" key="3">
    <source>
        <dbReference type="Proteomes" id="UP000008068"/>
    </source>
</evidence>
<dbReference type="AlphaFoldDB" id="G0N3Y0"/>
<proteinExistence type="predicted"/>
<keyword evidence="3" id="KW-1185">Reference proteome</keyword>
<dbReference type="EMBL" id="GL379835">
    <property type="protein sequence ID" value="EGT51796.1"/>
    <property type="molecule type" value="Genomic_DNA"/>
</dbReference>
<keyword evidence="1" id="KW-0175">Coiled coil</keyword>
<dbReference type="Proteomes" id="UP000008068">
    <property type="component" value="Unassembled WGS sequence"/>
</dbReference>
<gene>
    <name evidence="2" type="ORF">CAEBREN_15661</name>
</gene>
<evidence type="ECO:0000313" key="2">
    <source>
        <dbReference type="EMBL" id="EGT51796.1"/>
    </source>
</evidence>
<evidence type="ECO:0008006" key="4">
    <source>
        <dbReference type="Google" id="ProtNLM"/>
    </source>
</evidence>
<protein>
    <recommendedName>
        <fullName evidence="4">F-box associated domain-containing protein</fullName>
    </recommendedName>
</protein>
<sequence length="366" mass="42502">MRCSPPSINYWHTLKQPLVKKCLRSCCDKQLFSTQPTPKNEYKVTIPFHRLPLLVQVQAIRTMDPKDWLNEPNSSMIENAAILYQKMQNVFVFPDNLTISFYANNGGKATIRELLSNPVMKNWKNLNIFGQKVSSENLKMIMDTATSLRTLNSAVEKMPSNFKHENAFKFCNQIYNDARWVKIEDLYGLRDLIYVELRRTLFTQEQLKSLVNYWVNSEVDMFSELQIGTKSPNFKSLINGFVGLQGSGPDSKYSKLFFTLSESSLNKRKRTMLRISFNVYWRSLSLMALDINEKYTPSKNEEDNKKFENVGMILTLLHKKKELEDLLEAANEEAKMELSETIDYLISKLSEFNVTFVDGKVTHQLF</sequence>
<dbReference type="InParanoid" id="G0N3Y0"/>
<dbReference type="PANTHER" id="PTHR21503:SF8">
    <property type="entry name" value="F-BOX ASSOCIATED DOMAIN-CONTAINING PROTEIN-RELATED"/>
    <property type="match status" value="1"/>
</dbReference>
<dbReference type="OMA" id="LEHHINP"/>
<organism evidence="3">
    <name type="scientific">Caenorhabditis brenneri</name>
    <name type="common">Nematode worm</name>
    <dbReference type="NCBI Taxonomy" id="135651"/>
    <lineage>
        <taxon>Eukaryota</taxon>
        <taxon>Metazoa</taxon>
        <taxon>Ecdysozoa</taxon>
        <taxon>Nematoda</taxon>
        <taxon>Chromadorea</taxon>
        <taxon>Rhabditida</taxon>
        <taxon>Rhabditina</taxon>
        <taxon>Rhabditomorpha</taxon>
        <taxon>Rhabditoidea</taxon>
        <taxon>Rhabditidae</taxon>
        <taxon>Peloderinae</taxon>
        <taxon>Caenorhabditis</taxon>
    </lineage>
</organism>
<evidence type="ECO:0000256" key="1">
    <source>
        <dbReference type="SAM" id="Coils"/>
    </source>
</evidence>
<feature type="coiled-coil region" evidence="1">
    <location>
        <begin position="313"/>
        <end position="340"/>
    </location>
</feature>
<name>G0N3Y0_CAEBE</name>
<dbReference type="PANTHER" id="PTHR21503">
    <property type="entry name" value="F-BOX-CONTAINING HYPOTHETICAL PROTEIN C.ELEGANS"/>
    <property type="match status" value="1"/>
</dbReference>
<dbReference type="HOGENOM" id="CLU_044397_1_0_1"/>